<comment type="catalytic activity">
    <reaction evidence="9">
        <text>DNA(n) + a 2'-deoxyribonucleoside 5'-triphosphate = DNA(n+1) + diphosphate</text>
        <dbReference type="Rhea" id="RHEA:22508"/>
        <dbReference type="Rhea" id="RHEA-COMP:17339"/>
        <dbReference type="Rhea" id="RHEA-COMP:17340"/>
        <dbReference type="ChEBI" id="CHEBI:33019"/>
        <dbReference type="ChEBI" id="CHEBI:61560"/>
        <dbReference type="ChEBI" id="CHEBI:173112"/>
        <dbReference type="EC" id="2.7.7.7"/>
    </reaction>
</comment>
<reference evidence="13 14" key="1">
    <citation type="submission" date="2015-01" db="EMBL/GenBank/DDBJ databases">
        <title>Erwinia tracheiphila.</title>
        <authorList>
            <person name="Shapiro L.R."/>
        </authorList>
    </citation>
    <scope>NUCLEOTIDE SEQUENCE [LARGE SCALE GENOMIC DNA]</scope>
    <source>
        <strain evidence="13 14">BuffGH</strain>
    </source>
</reference>
<dbReference type="Gene3D" id="1.20.272.10">
    <property type="match status" value="1"/>
</dbReference>
<dbReference type="GO" id="GO:0008408">
    <property type="term" value="F:3'-5' exonuclease activity"/>
    <property type="evidence" value="ECO:0007669"/>
    <property type="project" value="InterPro"/>
</dbReference>
<proteinExistence type="predicted"/>
<dbReference type="EC" id="2.7.7.7" evidence="1"/>
<dbReference type="PANTHER" id="PTHR11669">
    <property type="entry name" value="REPLICATION FACTOR C / DNA POLYMERASE III GAMMA-TAU SUBUNIT"/>
    <property type="match status" value="1"/>
</dbReference>
<dbReference type="Pfam" id="PF13177">
    <property type="entry name" value="DNA_pol3_delta2"/>
    <property type="match status" value="1"/>
</dbReference>
<dbReference type="STRING" id="65700.SY86_09375"/>
<evidence type="ECO:0000256" key="4">
    <source>
        <dbReference type="ARBA" id="ARBA00022695"/>
    </source>
</evidence>
<comment type="subunit">
    <text evidence="7">DNA polymerase III contains a core (composed of alpha, epsilon and theta chains) that associates with a tau subunit. This core dimerizes to form the POLIII' complex. PolIII' associates with the gamma complex (composed of gamma, delta, delta', psi and chi chains) and with the beta chain to form the complete DNA polymerase III complex.</text>
</comment>
<feature type="domain" description="DNA polymerase III subunit delta' AAA+ ATPase lid" evidence="11">
    <location>
        <begin position="167"/>
        <end position="205"/>
    </location>
</feature>
<evidence type="ECO:0000259" key="10">
    <source>
        <dbReference type="Pfam" id="PF09115"/>
    </source>
</evidence>
<dbReference type="PATRIC" id="fig|65700.7.peg.2369"/>
<evidence type="ECO:0000256" key="2">
    <source>
        <dbReference type="ARBA" id="ARBA00014363"/>
    </source>
</evidence>
<evidence type="ECO:0000313" key="12">
    <source>
        <dbReference type="EMBL" id="AXF75456.1"/>
    </source>
</evidence>
<dbReference type="RefSeq" id="WP_016192151.1">
    <property type="nucleotide sequence ID" value="NZ_CP013970.1"/>
</dbReference>
<keyword evidence="5" id="KW-0235">DNA replication</keyword>
<dbReference type="InterPro" id="IPR048731">
    <property type="entry name" value="HolB_lid-gammaproteobact"/>
</dbReference>
<protein>
    <recommendedName>
        <fullName evidence="2">DNA polymerase III subunit delta'</fullName>
        <ecNumber evidence="1">2.7.7.7</ecNumber>
    </recommendedName>
</protein>
<feature type="domain" description="DNA polymerase III delta subunit C-terminal" evidence="10">
    <location>
        <begin position="210"/>
        <end position="320"/>
    </location>
</feature>
<dbReference type="Gene3D" id="1.10.8.10">
    <property type="entry name" value="DNA helicase RuvA subunit, C-terminal domain"/>
    <property type="match status" value="1"/>
</dbReference>
<evidence type="ECO:0000313" key="15">
    <source>
        <dbReference type="Proteomes" id="UP000264980"/>
    </source>
</evidence>
<evidence type="ECO:0000256" key="8">
    <source>
        <dbReference type="ARBA" id="ARBA00037724"/>
    </source>
</evidence>
<dbReference type="EMBL" id="JXNU01000003">
    <property type="protein sequence ID" value="KKF35588.1"/>
    <property type="molecule type" value="Genomic_DNA"/>
</dbReference>
<evidence type="ECO:0000259" key="11">
    <source>
        <dbReference type="Pfam" id="PF21500"/>
    </source>
</evidence>
<dbReference type="GO" id="GO:0003677">
    <property type="term" value="F:DNA binding"/>
    <property type="evidence" value="ECO:0007669"/>
    <property type="project" value="InterPro"/>
</dbReference>
<evidence type="ECO:0000256" key="1">
    <source>
        <dbReference type="ARBA" id="ARBA00012417"/>
    </source>
</evidence>
<dbReference type="InterPro" id="IPR004622">
    <property type="entry name" value="DNA_pol_HolB"/>
</dbReference>
<evidence type="ECO:0000256" key="7">
    <source>
        <dbReference type="ARBA" id="ARBA00026073"/>
    </source>
</evidence>
<dbReference type="EMBL" id="CP013970">
    <property type="protein sequence ID" value="AXF75456.1"/>
    <property type="molecule type" value="Genomic_DNA"/>
</dbReference>
<reference evidence="12 15" key="2">
    <citation type="submission" date="2016-01" db="EMBL/GenBank/DDBJ databases">
        <authorList>
            <person name="Oliw E.H."/>
        </authorList>
    </citation>
    <scope>NUCLEOTIDE SEQUENCE [LARGE SCALE GENOMIC DNA]</scope>
    <source>
        <strain evidence="12 15">MDcuke</strain>
    </source>
</reference>
<keyword evidence="14" id="KW-1185">Reference proteome</keyword>
<dbReference type="GO" id="GO:0006261">
    <property type="term" value="P:DNA-templated DNA replication"/>
    <property type="evidence" value="ECO:0007669"/>
    <property type="project" value="TreeGrafter"/>
</dbReference>
<dbReference type="InterPro" id="IPR027417">
    <property type="entry name" value="P-loop_NTPase"/>
</dbReference>
<evidence type="ECO:0000256" key="9">
    <source>
        <dbReference type="ARBA" id="ARBA00049244"/>
    </source>
</evidence>
<keyword evidence="4 13" id="KW-0548">Nucleotidyltransferase</keyword>
<dbReference type="GO" id="GO:0009360">
    <property type="term" value="C:DNA polymerase III complex"/>
    <property type="evidence" value="ECO:0007669"/>
    <property type="project" value="InterPro"/>
</dbReference>
<dbReference type="InterPro" id="IPR008921">
    <property type="entry name" value="DNA_pol3_clamp-load_cplx_C"/>
</dbReference>
<dbReference type="AlphaFoldDB" id="A0A0M2KEE2"/>
<name>A0A0M2KEE2_9GAMM</name>
<evidence type="ECO:0000256" key="6">
    <source>
        <dbReference type="ARBA" id="ARBA00022932"/>
    </source>
</evidence>
<dbReference type="Gene3D" id="3.40.50.300">
    <property type="entry name" value="P-loop containing nucleotide triphosphate hydrolases"/>
    <property type="match status" value="1"/>
</dbReference>
<evidence type="ECO:0000256" key="5">
    <source>
        <dbReference type="ARBA" id="ARBA00022705"/>
    </source>
</evidence>
<dbReference type="InterPro" id="IPR015199">
    <property type="entry name" value="DNA_pol_III_delta_C"/>
</dbReference>
<sequence>MNWYPWLNHPYRQIIAQHQTNRAHHALLVHGLPGMGDESLLWGISRWLMCQQREGLKSCGHCHACQLMQAHTHPDWHLLGVEKGKSSLGVDAVRAVTETLFHHAQQGGAKIVTVPDASLLTEAAANALLKTLEEPPKNCWFLLFSQQPSRLPATLRSRCFRYHLAVPDEEQGLAWLQKQISVTESEALSALRLSGGAPAAAQSLLEASVWRSRHALCQVLPLALRGDILTLIGELNDDNVQRRTGWLYSLLVDALKWQQGGGEFIANVDQQALIADIAVLLPANALNESLRLWINCREQLGIASVNRELILTDQLLTWEQALRGLQTGSPN</sequence>
<dbReference type="Proteomes" id="UP000033924">
    <property type="component" value="Unassembled WGS sequence"/>
</dbReference>
<dbReference type="Pfam" id="PF09115">
    <property type="entry name" value="DNApol3-delta_C"/>
    <property type="match status" value="1"/>
</dbReference>
<dbReference type="InterPro" id="IPR050238">
    <property type="entry name" value="DNA_Rep/Repair_Clamp_Loader"/>
</dbReference>
<dbReference type="FunFam" id="3.40.50.300:FF:000890">
    <property type="entry name" value="DNA polymerase III subunit delta"/>
    <property type="match status" value="1"/>
</dbReference>
<dbReference type="Proteomes" id="UP000264980">
    <property type="component" value="Chromosome"/>
</dbReference>
<gene>
    <name evidence="12" type="primary">holB</name>
    <name evidence="12" type="ORF">AV903_03975</name>
    <name evidence="13" type="ORF">SY86_09375</name>
</gene>
<evidence type="ECO:0000313" key="14">
    <source>
        <dbReference type="Proteomes" id="UP000033924"/>
    </source>
</evidence>
<keyword evidence="6" id="KW-0239">DNA-directed DNA polymerase</keyword>
<dbReference type="PANTHER" id="PTHR11669:SF8">
    <property type="entry name" value="DNA POLYMERASE III SUBUNIT DELTA"/>
    <property type="match status" value="1"/>
</dbReference>
<evidence type="ECO:0000256" key="3">
    <source>
        <dbReference type="ARBA" id="ARBA00022679"/>
    </source>
</evidence>
<keyword evidence="3 13" id="KW-0808">Transferase</keyword>
<dbReference type="NCBIfam" id="TIGR00678">
    <property type="entry name" value="holB"/>
    <property type="match status" value="1"/>
</dbReference>
<dbReference type="Pfam" id="PF21500">
    <property type="entry name" value="HolB_lid"/>
    <property type="match status" value="1"/>
</dbReference>
<comment type="function">
    <text evidence="8">DNA polymerase III is a complex, multichain enzyme responsible for most of the replicative synthesis in bacteria. This DNA polymerase also exhibits 3' to 5' exonuclease activity.</text>
</comment>
<dbReference type="SUPFAM" id="SSF48019">
    <property type="entry name" value="post-AAA+ oligomerization domain-like"/>
    <property type="match status" value="1"/>
</dbReference>
<dbReference type="GO" id="GO:0003887">
    <property type="term" value="F:DNA-directed DNA polymerase activity"/>
    <property type="evidence" value="ECO:0007669"/>
    <property type="project" value="UniProtKB-KW"/>
</dbReference>
<accession>A0A0M2KEE2</accession>
<dbReference type="SUPFAM" id="SSF52540">
    <property type="entry name" value="P-loop containing nucleoside triphosphate hydrolases"/>
    <property type="match status" value="1"/>
</dbReference>
<organism evidence="13 14">
    <name type="scientific">Erwinia tracheiphila</name>
    <dbReference type="NCBI Taxonomy" id="65700"/>
    <lineage>
        <taxon>Bacteria</taxon>
        <taxon>Pseudomonadati</taxon>
        <taxon>Pseudomonadota</taxon>
        <taxon>Gammaproteobacteria</taxon>
        <taxon>Enterobacterales</taxon>
        <taxon>Erwiniaceae</taxon>
        <taxon>Erwinia</taxon>
    </lineage>
</organism>
<evidence type="ECO:0000313" key="13">
    <source>
        <dbReference type="EMBL" id="KKF35588.1"/>
    </source>
</evidence>